<dbReference type="EMBL" id="UYRR01031055">
    <property type="protein sequence ID" value="VDK44728.1"/>
    <property type="molecule type" value="Genomic_DNA"/>
</dbReference>
<feature type="compositionally biased region" description="Low complexity" evidence="2">
    <location>
        <begin position="51"/>
        <end position="65"/>
    </location>
</feature>
<evidence type="ECO:0000256" key="1">
    <source>
        <dbReference type="SAM" id="Coils"/>
    </source>
</evidence>
<dbReference type="Proteomes" id="UP000267096">
    <property type="component" value="Unassembled WGS sequence"/>
</dbReference>
<evidence type="ECO:0000313" key="5">
    <source>
        <dbReference type="WBParaSite" id="ASIM_0001180801-mRNA-1"/>
    </source>
</evidence>
<gene>
    <name evidence="3" type="ORF">ASIM_LOCUS11274</name>
</gene>
<feature type="region of interest" description="Disordered" evidence="2">
    <location>
        <begin position="204"/>
        <end position="255"/>
    </location>
</feature>
<evidence type="ECO:0000313" key="3">
    <source>
        <dbReference type="EMBL" id="VDK44728.1"/>
    </source>
</evidence>
<protein>
    <submittedName>
        <fullName evidence="5">Survival of motor neuron-related-splicing factor 30 (inferred by orthology to a human protein)</fullName>
    </submittedName>
</protein>
<evidence type="ECO:0000313" key="4">
    <source>
        <dbReference type="Proteomes" id="UP000267096"/>
    </source>
</evidence>
<organism evidence="5">
    <name type="scientific">Anisakis simplex</name>
    <name type="common">Herring worm</name>
    <dbReference type="NCBI Taxonomy" id="6269"/>
    <lineage>
        <taxon>Eukaryota</taxon>
        <taxon>Metazoa</taxon>
        <taxon>Ecdysozoa</taxon>
        <taxon>Nematoda</taxon>
        <taxon>Chromadorea</taxon>
        <taxon>Rhabditida</taxon>
        <taxon>Spirurina</taxon>
        <taxon>Ascaridomorpha</taxon>
        <taxon>Ascaridoidea</taxon>
        <taxon>Anisakidae</taxon>
        <taxon>Anisakis</taxon>
        <taxon>Anisakis simplex complex</taxon>
    </lineage>
</organism>
<reference evidence="5" key="1">
    <citation type="submission" date="2017-02" db="UniProtKB">
        <authorList>
            <consortium name="WormBaseParasite"/>
        </authorList>
    </citation>
    <scope>IDENTIFICATION</scope>
</reference>
<feature type="compositionally biased region" description="Polar residues" evidence="2">
    <location>
        <begin position="40"/>
        <end position="50"/>
    </location>
</feature>
<evidence type="ECO:0000256" key="2">
    <source>
        <dbReference type="SAM" id="MobiDB-lite"/>
    </source>
</evidence>
<keyword evidence="1" id="KW-0175">Coiled coil</keyword>
<accession>A0A0M3JUF5</accession>
<feature type="coiled-coil region" evidence="1">
    <location>
        <begin position="159"/>
        <end position="195"/>
    </location>
</feature>
<reference evidence="3 4" key="2">
    <citation type="submission" date="2018-11" db="EMBL/GenBank/DDBJ databases">
        <authorList>
            <consortium name="Pathogen Informatics"/>
        </authorList>
    </citation>
    <scope>NUCLEOTIDE SEQUENCE [LARGE SCALE GENOMIC DNA]</scope>
</reference>
<dbReference type="AlphaFoldDB" id="A0A0M3JUF5"/>
<feature type="compositionally biased region" description="Polar residues" evidence="2">
    <location>
        <begin position="244"/>
        <end position="255"/>
    </location>
</feature>
<dbReference type="OrthoDB" id="79171at2759"/>
<name>A0A0M3JUF5_ANISI</name>
<feature type="region of interest" description="Disordered" evidence="2">
    <location>
        <begin position="39"/>
        <end position="71"/>
    </location>
</feature>
<proteinExistence type="predicted"/>
<dbReference type="WBParaSite" id="ASIM_0001180801-mRNA-1">
    <property type="protein sequence ID" value="ASIM_0001180801-mRNA-1"/>
    <property type="gene ID" value="ASIM_0001180801"/>
</dbReference>
<keyword evidence="4" id="KW-1185">Reference proteome</keyword>
<sequence>MPRFQVEAALESEPDNEELKRLKFDLEEVIKLEEELLKDTASSASRQQSKVESASDIASSPSSSVPKKEPITWKVGSNSDWKLLSIISLVLKVGDQCKAPSANGQKFLAVIDGFTQESAAVTFVGKGTKHMVKTCELSPVRDEENKKYVWDKTAKSLHHRKSEWQMERERRRLRALKKEHRKKELEEAKEDEKNKWLSFNAKASSRSMKGFKRPTASGSAPDGPKWGITTQTSISSRRDLGAFKSTQRGNMDSLF</sequence>